<evidence type="ECO:0000256" key="5">
    <source>
        <dbReference type="SAM" id="MobiDB-lite"/>
    </source>
</evidence>
<evidence type="ECO:0000313" key="8">
    <source>
        <dbReference type="EMBL" id="MBN3315070.1"/>
    </source>
</evidence>
<dbReference type="AlphaFoldDB" id="A0A8J7NN95"/>
<evidence type="ECO:0000256" key="2">
    <source>
        <dbReference type="ARBA" id="ARBA00022692"/>
    </source>
</evidence>
<feature type="transmembrane region" description="Helical" evidence="6">
    <location>
        <begin position="283"/>
        <end position="302"/>
    </location>
</feature>
<name>A0A8J7NN95_ATRSP</name>
<feature type="non-terminal residue" evidence="8">
    <location>
        <position position="1"/>
    </location>
</feature>
<dbReference type="Pfam" id="PF13886">
    <property type="entry name" value="TM7S3_TM198"/>
    <property type="match status" value="1"/>
</dbReference>
<organism evidence="8 9">
    <name type="scientific">Atractosteus spatula</name>
    <name type="common">Alligator gar</name>
    <name type="synonym">Lepisosteus spatula</name>
    <dbReference type="NCBI Taxonomy" id="7917"/>
    <lineage>
        <taxon>Eukaryota</taxon>
        <taxon>Metazoa</taxon>
        <taxon>Chordata</taxon>
        <taxon>Craniata</taxon>
        <taxon>Vertebrata</taxon>
        <taxon>Euteleostomi</taxon>
        <taxon>Actinopterygii</taxon>
        <taxon>Neopterygii</taxon>
        <taxon>Holostei</taxon>
        <taxon>Semionotiformes</taxon>
        <taxon>Lepisosteidae</taxon>
        <taxon>Atractosteus</taxon>
    </lineage>
</organism>
<protein>
    <submittedName>
        <fullName evidence="8">TM7S3 protein</fullName>
    </submittedName>
</protein>
<feature type="transmembrane region" description="Helical" evidence="6">
    <location>
        <begin position="451"/>
        <end position="471"/>
    </location>
</feature>
<dbReference type="InterPro" id="IPR025256">
    <property type="entry name" value="TM7S3/TM198-like_dom"/>
</dbReference>
<dbReference type="EMBL" id="JAAWVO010019157">
    <property type="protein sequence ID" value="MBN3315070.1"/>
    <property type="molecule type" value="Genomic_DNA"/>
</dbReference>
<proteinExistence type="predicted"/>
<feature type="transmembrane region" description="Helical" evidence="6">
    <location>
        <begin position="340"/>
        <end position="360"/>
    </location>
</feature>
<feature type="transmembrane region" description="Helical" evidence="6">
    <location>
        <begin position="398"/>
        <end position="417"/>
    </location>
</feature>
<evidence type="ECO:0000259" key="7">
    <source>
        <dbReference type="Pfam" id="PF13886"/>
    </source>
</evidence>
<evidence type="ECO:0000313" key="9">
    <source>
        <dbReference type="Proteomes" id="UP000736164"/>
    </source>
</evidence>
<accession>A0A8J7NN95</accession>
<keyword evidence="4 6" id="KW-0472">Membrane</keyword>
<feature type="transmembrane region" description="Helical" evidence="6">
    <location>
        <begin position="314"/>
        <end position="333"/>
    </location>
</feature>
<keyword evidence="2 6" id="KW-0812">Transmembrane</keyword>
<dbReference type="GO" id="GO:0043069">
    <property type="term" value="P:negative regulation of programmed cell death"/>
    <property type="evidence" value="ECO:0007669"/>
    <property type="project" value="TreeGrafter"/>
</dbReference>
<feature type="transmembrane region" description="Helical" evidence="6">
    <location>
        <begin position="258"/>
        <end position="276"/>
    </location>
</feature>
<reference evidence="8" key="1">
    <citation type="journal article" date="2021" name="Cell">
        <title>Tracing the genetic footprints of vertebrate landing in non-teleost ray-finned fishes.</title>
        <authorList>
            <person name="Bi X."/>
            <person name="Wang K."/>
            <person name="Yang L."/>
            <person name="Pan H."/>
            <person name="Jiang H."/>
            <person name="Wei Q."/>
            <person name="Fang M."/>
            <person name="Yu H."/>
            <person name="Zhu C."/>
            <person name="Cai Y."/>
            <person name="He Y."/>
            <person name="Gan X."/>
            <person name="Zeng H."/>
            <person name="Yu D."/>
            <person name="Zhu Y."/>
            <person name="Jiang H."/>
            <person name="Qiu Q."/>
            <person name="Yang H."/>
            <person name="Zhang Y.E."/>
            <person name="Wang W."/>
            <person name="Zhu M."/>
            <person name="He S."/>
            <person name="Zhang G."/>
        </authorList>
    </citation>
    <scope>NUCLEOTIDE SEQUENCE</scope>
    <source>
        <strain evidence="8">Allg_001</strain>
    </source>
</reference>
<evidence type="ECO:0000256" key="1">
    <source>
        <dbReference type="ARBA" id="ARBA00004141"/>
    </source>
</evidence>
<feature type="region of interest" description="Disordered" evidence="5">
    <location>
        <begin position="473"/>
        <end position="513"/>
    </location>
</feature>
<evidence type="ECO:0000256" key="6">
    <source>
        <dbReference type="SAM" id="Phobius"/>
    </source>
</evidence>
<comment type="caution">
    <text evidence="8">The sequence shown here is derived from an EMBL/GenBank/DDBJ whole genome shotgun (WGS) entry which is preliminary data.</text>
</comment>
<feature type="transmembrane region" description="Helical" evidence="6">
    <location>
        <begin position="372"/>
        <end position="391"/>
    </location>
</feature>
<feature type="non-terminal residue" evidence="8">
    <location>
        <position position="513"/>
    </location>
</feature>
<gene>
    <name evidence="8" type="primary">Tm7sf3_1</name>
    <name evidence="8" type="ORF">GTO95_0007429</name>
</gene>
<dbReference type="Proteomes" id="UP000736164">
    <property type="component" value="Unassembled WGS sequence"/>
</dbReference>
<dbReference type="GO" id="GO:0005886">
    <property type="term" value="C:plasma membrane"/>
    <property type="evidence" value="ECO:0007669"/>
    <property type="project" value="TreeGrafter"/>
</dbReference>
<dbReference type="Pfam" id="PF25992">
    <property type="entry name" value="Ig_TM7SF3_N"/>
    <property type="match status" value="1"/>
</dbReference>
<keyword evidence="3 6" id="KW-1133">Transmembrane helix</keyword>
<keyword evidence="9" id="KW-1185">Reference proteome</keyword>
<dbReference type="InterPro" id="IPR042502">
    <property type="entry name" value="TM7SF3"/>
</dbReference>
<dbReference type="PANTHER" id="PTHR15937">
    <property type="entry name" value="TRANSMEMBRANE 7 SUPERFAMILY MEMBER 3"/>
    <property type="match status" value="1"/>
</dbReference>
<sequence length="513" mass="54882">GGLAVPLSQPYFLRLLANTPELLVAEVGDAGVGVLVQAQTQSRRVTLSQSQAFPRDASYNGTSAGLWIPLKVSALRASFFIRSEENITALVSVVPYREQDPVPGACNTEFDMENDPNVHLGFTAHETVVEFAPANLGAARDLSPPACDVGQGTHSRWRLTYDLYQYFLSEVDVSEAGLFDGLARMSSVQNVEQYGRKIASLTSFDKTRLLVSPFASIGVIYAVVVRDPLHHAASLYVPMSTYSCGLAPPGPCRGQGPVSSRVFFTVLGLYGLFVCFAGHRFPVAGLFFLGFLMFCLLSFVLVGRFSGASYDLCLVYAAVTGGLGGALFALCGWRFRAPLLLTALAGLVPGFLLAAVIMFTPLVNEKVLRSDVLFWMCVTAVSIVLPAVLLAYPRALGILSCALVGSYTAVLMVGSYLPTSLPYILLSVIRRAVSPLFSQAIILAPFQSTDGALLALWAVLAVGGAASQHFLTRDEPPFPRGPHPSRGESQGPPACDERSALLGGAEGRRESCR</sequence>
<evidence type="ECO:0000256" key="4">
    <source>
        <dbReference type="ARBA" id="ARBA00023136"/>
    </source>
</evidence>
<evidence type="ECO:0000256" key="3">
    <source>
        <dbReference type="ARBA" id="ARBA00022989"/>
    </source>
</evidence>
<dbReference type="PANTHER" id="PTHR15937:SF3">
    <property type="entry name" value="TRANSMEMBRANE 7 SUPERFAMILY MEMBER 3"/>
    <property type="match status" value="1"/>
</dbReference>
<feature type="domain" description="TM7S3/TM198-like" evidence="7">
    <location>
        <begin position="265"/>
        <end position="469"/>
    </location>
</feature>
<comment type="subcellular location">
    <subcellularLocation>
        <location evidence="1">Membrane</location>
        <topology evidence="1">Multi-pass membrane protein</topology>
    </subcellularLocation>
</comment>